<name>A0A557R3N1_9RHOO</name>
<evidence type="ECO:0000256" key="6">
    <source>
        <dbReference type="ARBA" id="ARBA00023136"/>
    </source>
</evidence>
<evidence type="ECO:0000259" key="10">
    <source>
        <dbReference type="PROSITE" id="PS51123"/>
    </source>
</evidence>
<keyword evidence="5 9" id="KW-1133">Transmembrane helix</keyword>
<evidence type="ECO:0000256" key="2">
    <source>
        <dbReference type="ARBA" id="ARBA00008914"/>
    </source>
</evidence>
<comment type="similarity">
    <text evidence="2">Belongs to the MotB family.</text>
</comment>
<dbReference type="CDD" id="cd07185">
    <property type="entry name" value="OmpA_C-like"/>
    <property type="match status" value="1"/>
</dbReference>
<keyword evidence="11" id="KW-0969">Cilium</keyword>
<dbReference type="Gene3D" id="3.30.1330.60">
    <property type="entry name" value="OmpA-like domain"/>
    <property type="match status" value="1"/>
</dbReference>
<evidence type="ECO:0000256" key="7">
    <source>
        <dbReference type="PROSITE-ProRule" id="PRU00473"/>
    </source>
</evidence>
<dbReference type="OrthoDB" id="9809186at2"/>
<keyword evidence="4 9" id="KW-0812">Transmembrane</keyword>
<dbReference type="Pfam" id="PF00691">
    <property type="entry name" value="OmpA"/>
    <property type="match status" value="1"/>
</dbReference>
<dbReference type="RefSeq" id="WP_144307766.1">
    <property type="nucleotide sequence ID" value="NZ_VMNK01000001.1"/>
</dbReference>
<dbReference type="Proteomes" id="UP000319502">
    <property type="component" value="Unassembled WGS sequence"/>
</dbReference>
<dbReference type="EMBL" id="VMNK01000001">
    <property type="protein sequence ID" value="TVO59761.1"/>
    <property type="molecule type" value="Genomic_DNA"/>
</dbReference>
<keyword evidence="12" id="KW-1185">Reference proteome</keyword>
<protein>
    <submittedName>
        <fullName evidence="11">Flagellar motor protein MotB</fullName>
    </submittedName>
</protein>
<evidence type="ECO:0000256" key="5">
    <source>
        <dbReference type="ARBA" id="ARBA00022989"/>
    </source>
</evidence>
<comment type="subcellular location">
    <subcellularLocation>
        <location evidence="1">Cell membrane</location>
        <topology evidence="1">Single-pass membrane protein</topology>
    </subcellularLocation>
</comment>
<dbReference type="Pfam" id="PF13677">
    <property type="entry name" value="MotB_plug"/>
    <property type="match status" value="1"/>
</dbReference>
<dbReference type="InterPro" id="IPR025713">
    <property type="entry name" value="MotB-like_N_dom"/>
</dbReference>
<sequence>MSDDTQQPIVVKKIKKGGGGAHGGAWKIAYADFVTAMMAFFLLMWLLGSTSDGDKEGIAEFFQNPLKVGMSGGTGSGDSSSILMGGGEDLTRSLGQVKRGDVEGNKTVNLDAAIDPSVDAKGHDAARFEKEERAALVDLKGQIEALIEATSALREMKDQLVMDITEEGLRIQIVDEQNRPMFTGGSDTLQPYTKGLLHAIGKALNQVQNRISLSGHTDASQYAGGSRGFSNWELSANRANASRRELVVGGLEDDKVIRVVGLADTIPFKADDPYDPTNRRISIIVLNRKAEAAVRGTPEQLQVSNGSDETQIADGLTQRAPVPALAPALPPPRIAPRELPNGDRRPRIVMPTQR</sequence>
<comment type="caution">
    <text evidence="11">The sequence shown here is derived from an EMBL/GenBank/DDBJ whole genome shotgun (WGS) entry which is preliminary data.</text>
</comment>
<dbReference type="PANTHER" id="PTHR30329">
    <property type="entry name" value="STATOR ELEMENT OF FLAGELLAR MOTOR COMPLEX"/>
    <property type="match status" value="1"/>
</dbReference>
<evidence type="ECO:0000256" key="8">
    <source>
        <dbReference type="SAM" id="MobiDB-lite"/>
    </source>
</evidence>
<feature type="transmembrane region" description="Helical" evidence="9">
    <location>
        <begin position="28"/>
        <end position="47"/>
    </location>
</feature>
<keyword evidence="3" id="KW-1003">Cell membrane</keyword>
<dbReference type="InterPro" id="IPR050330">
    <property type="entry name" value="Bact_OuterMem_StrucFunc"/>
</dbReference>
<keyword evidence="6 7" id="KW-0472">Membrane</keyword>
<gene>
    <name evidence="11" type="primary">motB</name>
    <name evidence="11" type="ORF">FHP91_00650</name>
</gene>
<keyword evidence="11" id="KW-0282">Flagellum</keyword>
<dbReference type="PANTHER" id="PTHR30329:SF21">
    <property type="entry name" value="LIPOPROTEIN YIAD-RELATED"/>
    <property type="match status" value="1"/>
</dbReference>
<dbReference type="PROSITE" id="PS51123">
    <property type="entry name" value="OMPA_2"/>
    <property type="match status" value="1"/>
</dbReference>
<keyword evidence="11" id="KW-0966">Cell projection</keyword>
<feature type="domain" description="OmpA-like" evidence="10">
    <location>
        <begin position="169"/>
        <end position="289"/>
    </location>
</feature>
<evidence type="ECO:0000256" key="4">
    <source>
        <dbReference type="ARBA" id="ARBA00022692"/>
    </source>
</evidence>
<dbReference type="InterPro" id="IPR036737">
    <property type="entry name" value="OmpA-like_sf"/>
</dbReference>
<accession>A0A557R3N1</accession>
<evidence type="ECO:0000256" key="3">
    <source>
        <dbReference type="ARBA" id="ARBA00022475"/>
    </source>
</evidence>
<dbReference type="AlphaFoldDB" id="A0A557R3N1"/>
<dbReference type="SUPFAM" id="SSF103088">
    <property type="entry name" value="OmpA-like"/>
    <property type="match status" value="1"/>
</dbReference>
<reference evidence="11 12" key="1">
    <citation type="submission" date="2019-07" db="EMBL/GenBank/DDBJ databases">
        <title>The pathways for chlorine oxyanion respiration interact through the shared metabolite chlorate.</title>
        <authorList>
            <person name="Barnum T.P."/>
            <person name="Cheng Y."/>
            <person name="Hill K.A."/>
            <person name="Lucas L.N."/>
            <person name="Carlson H.K."/>
            <person name="Coates J.D."/>
        </authorList>
    </citation>
    <scope>NUCLEOTIDE SEQUENCE [LARGE SCALE GENOMIC DNA]</scope>
    <source>
        <strain evidence="11 12">SFB-3</strain>
    </source>
</reference>
<organism evidence="11 12">
    <name type="scientific">Denitromonas halophila</name>
    <dbReference type="NCBI Taxonomy" id="1629404"/>
    <lineage>
        <taxon>Bacteria</taxon>
        <taxon>Pseudomonadati</taxon>
        <taxon>Pseudomonadota</taxon>
        <taxon>Betaproteobacteria</taxon>
        <taxon>Rhodocyclales</taxon>
        <taxon>Zoogloeaceae</taxon>
        <taxon>Denitromonas</taxon>
    </lineage>
</organism>
<evidence type="ECO:0000313" key="11">
    <source>
        <dbReference type="EMBL" id="TVO59761.1"/>
    </source>
</evidence>
<dbReference type="NCBIfam" id="NF006548">
    <property type="entry name" value="PRK09041.1"/>
    <property type="match status" value="1"/>
</dbReference>
<dbReference type="GO" id="GO:0005886">
    <property type="term" value="C:plasma membrane"/>
    <property type="evidence" value="ECO:0007669"/>
    <property type="project" value="UniProtKB-SubCell"/>
</dbReference>
<evidence type="ECO:0000256" key="1">
    <source>
        <dbReference type="ARBA" id="ARBA00004162"/>
    </source>
</evidence>
<evidence type="ECO:0000313" key="12">
    <source>
        <dbReference type="Proteomes" id="UP000319502"/>
    </source>
</evidence>
<evidence type="ECO:0000256" key="9">
    <source>
        <dbReference type="SAM" id="Phobius"/>
    </source>
</evidence>
<dbReference type="InterPro" id="IPR006665">
    <property type="entry name" value="OmpA-like"/>
</dbReference>
<feature type="region of interest" description="Disordered" evidence="8">
    <location>
        <begin position="323"/>
        <end position="354"/>
    </location>
</feature>
<proteinExistence type="inferred from homology"/>